<protein>
    <submittedName>
        <fullName evidence="4">LLM class flavin-dependent oxidoreductase</fullName>
        <ecNumber evidence="4">1.-.-.-</ecNumber>
    </submittedName>
</protein>
<dbReference type="SUPFAM" id="SSF51679">
    <property type="entry name" value="Bacterial luciferase-like"/>
    <property type="match status" value="1"/>
</dbReference>
<dbReference type="PANTHER" id="PTHR30137">
    <property type="entry name" value="LUCIFERASE-LIKE MONOOXYGENASE"/>
    <property type="match status" value="1"/>
</dbReference>
<evidence type="ECO:0000256" key="2">
    <source>
        <dbReference type="ARBA" id="ARBA00023033"/>
    </source>
</evidence>
<dbReference type="PANTHER" id="PTHR30137:SF8">
    <property type="entry name" value="BLR5498 PROTEIN"/>
    <property type="match status" value="1"/>
</dbReference>
<reference evidence="4" key="1">
    <citation type="submission" date="2024-07" db="EMBL/GenBank/DDBJ databases">
        <authorList>
            <person name="Yu S.T."/>
        </authorList>
    </citation>
    <scope>NUCLEOTIDE SEQUENCE</scope>
    <source>
        <strain evidence="4">R21</strain>
    </source>
</reference>
<dbReference type="Gene3D" id="3.20.20.30">
    <property type="entry name" value="Luciferase-like domain"/>
    <property type="match status" value="1"/>
</dbReference>
<dbReference type="GO" id="GO:0016705">
    <property type="term" value="F:oxidoreductase activity, acting on paired donors, with incorporation or reduction of molecular oxygen"/>
    <property type="evidence" value="ECO:0007669"/>
    <property type="project" value="InterPro"/>
</dbReference>
<dbReference type="GO" id="GO:0005829">
    <property type="term" value="C:cytosol"/>
    <property type="evidence" value="ECO:0007669"/>
    <property type="project" value="TreeGrafter"/>
</dbReference>
<dbReference type="RefSeq" id="WP_369239517.1">
    <property type="nucleotide sequence ID" value="NZ_CP163435.1"/>
</dbReference>
<dbReference type="EMBL" id="CP163435">
    <property type="protein sequence ID" value="XDQ29995.1"/>
    <property type="molecule type" value="Genomic_DNA"/>
</dbReference>
<dbReference type="InterPro" id="IPR050766">
    <property type="entry name" value="Bact_Lucif_Oxidored"/>
</dbReference>
<dbReference type="AlphaFoldDB" id="A0AB39PGY4"/>
<dbReference type="InterPro" id="IPR011251">
    <property type="entry name" value="Luciferase-like_dom"/>
</dbReference>
<evidence type="ECO:0000313" key="4">
    <source>
        <dbReference type="EMBL" id="XDQ29995.1"/>
    </source>
</evidence>
<feature type="domain" description="Luciferase-like" evidence="3">
    <location>
        <begin position="19"/>
        <end position="331"/>
    </location>
</feature>
<keyword evidence="1 4" id="KW-0560">Oxidoreductase</keyword>
<sequence length="371" mass="41996">MELDVLYEIDVPKPWQGAHPRGQREAEQRAYQEAVEQIRLADRMGFRTVWAVEHHFREGRSHCPAPEVLLGHLAALTERVRLGFGVTLTPFGFTPPQRIAEKVAVVDVLSQGRVEWGTGRSTPMEQTAFGVDRERSRDDWREAVEIVTGMWREEYFAYESPRFTFPRRMVTPKPVQDPHPPCWMAATSPGSAEVAGASGLGLLSFSIMQPLEAMARQVAAYREATRAPSPITDVTTNRVAAYTLVHAADRPGRRVWDSVAWWYENLAQFTLEWELPHLSPEQREKVFPLLGPILQGSVPVREFNDGDMILIGDAETIVRKAKHYADLGIDQLICYVQWGYLEHREILRTIEILGKEVIPELAGYAPRTATS</sequence>
<dbReference type="Pfam" id="PF00296">
    <property type="entry name" value="Bac_luciferase"/>
    <property type="match status" value="1"/>
</dbReference>
<proteinExistence type="predicted"/>
<gene>
    <name evidence="4" type="ORF">AB5J56_37160</name>
</gene>
<evidence type="ECO:0000256" key="1">
    <source>
        <dbReference type="ARBA" id="ARBA00023002"/>
    </source>
</evidence>
<keyword evidence="2" id="KW-0503">Monooxygenase</keyword>
<accession>A0AB39PGY4</accession>
<dbReference type="GO" id="GO:0004497">
    <property type="term" value="F:monooxygenase activity"/>
    <property type="evidence" value="ECO:0007669"/>
    <property type="project" value="UniProtKB-KW"/>
</dbReference>
<organism evidence="4">
    <name type="scientific">Streptomyces sp. R21</name>
    <dbReference type="NCBI Taxonomy" id="3238627"/>
    <lineage>
        <taxon>Bacteria</taxon>
        <taxon>Bacillati</taxon>
        <taxon>Actinomycetota</taxon>
        <taxon>Actinomycetes</taxon>
        <taxon>Kitasatosporales</taxon>
        <taxon>Streptomycetaceae</taxon>
        <taxon>Streptomyces</taxon>
    </lineage>
</organism>
<evidence type="ECO:0000259" key="3">
    <source>
        <dbReference type="Pfam" id="PF00296"/>
    </source>
</evidence>
<name>A0AB39PGY4_9ACTN</name>
<dbReference type="EC" id="1.-.-.-" evidence="4"/>
<dbReference type="InterPro" id="IPR036661">
    <property type="entry name" value="Luciferase-like_sf"/>
</dbReference>